<name>A0A096F5N8_COMTE</name>
<evidence type="ECO:0000313" key="1">
    <source>
        <dbReference type="EMBL" id="KGH25324.1"/>
    </source>
</evidence>
<gene>
    <name evidence="1" type="ORF">P353_25725</name>
</gene>
<dbReference type="Proteomes" id="UP000029553">
    <property type="component" value="Unassembled WGS sequence"/>
</dbReference>
<comment type="caution">
    <text evidence="1">The sequence shown here is derived from an EMBL/GenBank/DDBJ whole genome shotgun (WGS) entry which is preliminary data.</text>
</comment>
<dbReference type="AlphaFoldDB" id="A0A096F5N8"/>
<accession>A0A096F5N8</accession>
<reference evidence="1 2" key="1">
    <citation type="submission" date="2013-09" db="EMBL/GenBank/DDBJ databases">
        <title>High correlation between genotypes and phenotypes of environmental bacteria Comamonas testosteroni strains.</title>
        <authorList>
            <person name="Liu L."/>
            <person name="Zhu W."/>
            <person name="Xia X."/>
            <person name="Xu B."/>
            <person name="Luo M."/>
            <person name="Wang G."/>
        </authorList>
    </citation>
    <scope>NUCLEOTIDE SEQUENCE [LARGE SCALE GENOMIC DNA]</scope>
    <source>
        <strain evidence="1 2">JL40</strain>
    </source>
</reference>
<proteinExistence type="predicted"/>
<organism evidence="1 2">
    <name type="scientific">Comamonas testosteroni</name>
    <name type="common">Pseudomonas testosteroni</name>
    <dbReference type="NCBI Taxonomy" id="285"/>
    <lineage>
        <taxon>Bacteria</taxon>
        <taxon>Pseudomonadati</taxon>
        <taxon>Pseudomonadota</taxon>
        <taxon>Betaproteobacteria</taxon>
        <taxon>Burkholderiales</taxon>
        <taxon>Comamonadaceae</taxon>
        <taxon>Comamonas</taxon>
    </lineage>
</organism>
<sequence length="82" mass="8897">MQGCDLARQHRTLALARLILPVFAATESGLRSAGRRQACKRLPVCGQRRMQADLENGFGEIGWPPAKTGLQASQHRAPVSTS</sequence>
<evidence type="ECO:0000313" key="2">
    <source>
        <dbReference type="Proteomes" id="UP000029553"/>
    </source>
</evidence>
<protein>
    <submittedName>
        <fullName evidence="1">Uncharacterized protein</fullName>
    </submittedName>
</protein>
<dbReference type="EMBL" id="AWOR01000089">
    <property type="protein sequence ID" value="KGH25324.1"/>
    <property type="molecule type" value="Genomic_DNA"/>
</dbReference>